<dbReference type="Proteomes" id="UP000317176">
    <property type="component" value="Unassembled WGS sequence"/>
</dbReference>
<dbReference type="AlphaFoldDB" id="A0A562LBS7"/>
<evidence type="ECO:0008006" key="4">
    <source>
        <dbReference type="Google" id="ProtNLM"/>
    </source>
</evidence>
<comment type="caution">
    <text evidence="2">The sequence shown here is derived from an EMBL/GenBank/DDBJ whole genome shotgun (WGS) entry which is preliminary data.</text>
</comment>
<evidence type="ECO:0000256" key="1">
    <source>
        <dbReference type="SAM" id="MobiDB-lite"/>
    </source>
</evidence>
<evidence type="ECO:0000313" key="3">
    <source>
        <dbReference type="Proteomes" id="UP000317176"/>
    </source>
</evidence>
<proteinExistence type="predicted"/>
<dbReference type="OrthoDB" id="8099404at2"/>
<protein>
    <recommendedName>
        <fullName evidence="4">DUF736 family protein</fullName>
    </recommendedName>
</protein>
<gene>
    <name evidence="2" type="ORF">IQ17_03304</name>
</gene>
<reference evidence="2 3" key="1">
    <citation type="journal article" date="2015" name="Stand. Genomic Sci.">
        <title>Genomic Encyclopedia of Bacterial and Archaeal Type Strains, Phase III: the genomes of soil and plant-associated and newly described type strains.</title>
        <authorList>
            <person name="Whitman W.B."/>
            <person name="Woyke T."/>
            <person name="Klenk H.P."/>
            <person name="Zhou Y."/>
            <person name="Lilburn T.G."/>
            <person name="Beck B.J."/>
            <person name="De Vos P."/>
            <person name="Vandamme P."/>
            <person name="Eisen J.A."/>
            <person name="Garrity G."/>
            <person name="Hugenholtz P."/>
            <person name="Kyrpides N.C."/>
        </authorList>
    </citation>
    <scope>NUCLEOTIDE SEQUENCE [LARGE SCALE GENOMIC DNA]</scope>
    <source>
        <strain evidence="2 3">CGMCC 1.10947</strain>
    </source>
</reference>
<name>A0A562LBS7_9BRAD</name>
<evidence type="ECO:0000313" key="2">
    <source>
        <dbReference type="EMBL" id="TWI05139.1"/>
    </source>
</evidence>
<keyword evidence="3" id="KW-1185">Reference proteome</keyword>
<sequence length="105" mass="11678">MAYDNTNRGSIWPNKKKRPDKQDADFTGSLNVNGVEYWVNAWKRKEGASADAPSLSFTVRAKDAQGEQPAPTTQRAAPTRPDPISTGRPRNADMDDDIPFAPEFR</sequence>
<dbReference type="EMBL" id="VLKL01000008">
    <property type="protein sequence ID" value="TWI05139.1"/>
    <property type="molecule type" value="Genomic_DNA"/>
</dbReference>
<feature type="region of interest" description="Disordered" evidence="1">
    <location>
        <begin position="1"/>
        <end position="28"/>
    </location>
</feature>
<dbReference type="RefSeq" id="WP_145633478.1">
    <property type="nucleotide sequence ID" value="NZ_CP088014.1"/>
</dbReference>
<feature type="region of interest" description="Disordered" evidence="1">
    <location>
        <begin position="46"/>
        <end position="105"/>
    </location>
</feature>
<accession>A0A562LBS7</accession>
<organism evidence="2 3">
    <name type="scientific">Bradyrhizobium daqingense</name>
    <dbReference type="NCBI Taxonomy" id="993502"/>
    <lineage>
        <taxon>Bacteria</taxon>
        <taxon>Pseudomonadati</taxon>
        <taxon>Pseudomonadota</taxon>
        <taxon>Alphaproteobacteria</taxon>
        <taxon>Hyphomicrobiales</taxon>
        <taxon>Nitrobacteraceae</taxon>
        <taxon>Bradyrhizobium</taxon>
    </lineage>
</organism>